<evidence type="ECO:0000256" key="3">
    <source>
        <dbReference type="SAM" id="MobiDB-lite"/>
    </source>
</evidence>
<organism evidence="6 7">
    <name type="scientific">Paracoccus methylovorus</name>
    <dbReference type="NCBI Taxonomy" id="2812658"/>
    <lineage>
        <taxon>Bacteria</taxon>
        <taxon>Pseudomonadati</taxon>
        <taxon>Pseudomonadota</taxon>
        <taxon>Alphaproteobacteria</taxon>
        <taxon>Rhodobacterales</taxon>
        <taxon>Paracoccaceae</taxon>
        <taxon>Paracoccus</taxon>
    </lineage>
</organism>
<dbReference type="Pfam" id="PF07167">
    <property type="entry name" value="PhaC_N"/>
    <property type="match status" value="1"/>
</dbReference>
<name>A0ABX7JS94_9RHOB</name>
<dbReference type="PANTHER" id="PTHR36837:SF5">
    <property type="entry name" value="POLY-3-HYDROXYBUTYRATE SYNTHASE"/>
    <property type="match status" value="1"/>
</dbReference>
<sequence>MKETANLPESGSTGTNITPYRAIDRLREATVAGLGTGISPLALGMALIDWSAHLAAAPGKRMELAGKATQDAADLMARIVALTVGPKTQPTPQDPRFADPAWRNPPFSIWAHGFLLAQQWWQAATSDVPGVDPHHESLLSATAQQWLDMVSPATLPLTNPEVIVRSIETGGLSHLVGLRNWFEDMAHLAANRPPVGAERFRPGHEVATTPGKVVFRNHLIELIQYAPATETVLAEPVLLVPAWIMKYYVLDLSPENSLVRHLVQAGHTVFCLSWRNPTAEDRDLTLDDYRNLGIMAAVDAISAVLPGQRIHAAGYCLGGTLLAIAAAAMAGARDNRLATVSLLAAQTDFTEPGDLALFIDHDQLHRLESVMWQRGYLTADQMLGAFRFVRSNDLVWSRMVRAYLLGEREPMTDIAAWSADSTRMPYRMQGEYLRRLYLENALASDRLLAEGRPVALRNIRAPIFAVGTEDDYVTPWSSVYRLHCLCDAELTFVLADRDHLAGIIHDPAQPGSHYRIATRRRNGAYLYPEDWAQAAAMHSGSWWTAWTDWLAHHSTKKRQAPPDMGAAAAGYPPLGDAPGSYVRQR</sequence>
<dbReference type="SUPFAM" id="SSF53474">
    <property type="entry name" value="alpha/beta-Hydrolases"/>
    <property type="match status" value="1"/>
</dbReference>
<dbReference type="Gene3D" id="3.40.50.1820">
    <property type="entry name" value="alpha/beta hydrolase"/>
    <property type="match status" value="1"/>
</dbReference>
<evidence type="ECO:0000313" key="6">
    <source>
        <dbReference type="EMBL" id="QRZ15879.1"/>
    </source>
</evidence>
<dbReference type="InterPro" id="IPR051321">
    <property type="entry name" value="PHA/PHB_synthase"/>
</dbReference>
<proteinExistence type="predicted"/>
<dbReference type="EMBL" id="CP070371">
    <property type="protein sequence ID" value="QRZ15879.1"/>
    <property type="molecule type" value="Genomic_DNA"/>
</dbReference>
<evidence type="ECO:0000313" key="7">
    <source>
        <dbReference type="Proteomes" id="UP000663629"/>
    </source>
</evidence>
<evidence type="ECO:0000256" key="1">
    <source>
        <dbReference type="ARBA" id="ARBA00022679"/>
    </source>
</evidence>
<dbReference type="Pfam" id="PF12551">
    <property type="entry name" value="PHBC_N"/>
    <property type="match status" value="1"/>
</dbReference>
<keyword evidence="7" id="KW-1185">Reference proteome</keyword>
<feature type="region of interest" description="Disordered" evidence="3">
    <location>
        <begin position="557"/>
        <end position="585"/>
    </location>
</feature>
<evidence type="ECO:0000256" key="2">
    <source>
        <dbReference type="ARBA" id="ARBA00023315"/>
    </source>
</evidence>
<accession>A0ABX7JS94</accession>
<evidence type="ECO:0000259" key="4">
    <source>
        <dbReference type="Pfam" id="PF07167"/>
    </source>
</evidence>
<dbReference type="InterPro" id="IPR010941">
    <property type="entry name" value="PhaC_N"/>
</dbReference>
<dbReference type="InterPro" id="IPR029058">
    <property type="entry name" value="AB_hydrolase_fold"/>
</dbReference>
<dbReference type="RefSeq" id="WP_205296772.1">
    <property type="nucleotide sequence ID" value="NZ_CP070371.1"/>
</dbReference>
<feature type="domain" description="Poly-beta-hydroxybutyrate polymerase N-terminal" evidence="5">
    <location>
        <begin position="19"/>
        <end position="60"/>
    </location>
</feature>
<dbReference type="PANTHER" id="PTHR36837">
    <property type="entry name" value="POLY(3-HYDROXYALKANOATE) POLYMERASE SUBUNIT PHAC"/>
    <property type="match status" value="1"/>
</dbReference>
<feature type="domain" description="Poly-beta-hydroxybutyrate polymerase N-terminal" evidence="4">
    <location>
        <begin position="93"/>
        <end position="261"/>
    </location>
</feature>
<evidence type="ECO:0000259" key="5">
    <source>
        <dbReference type="Pfam" id="PF12551"/>
    </source>
</evidence>
<keyword evidence="1" id="KW-0808">Transferase</keyword>
<gene>
    <name evidence="6" type="ORF">JWJ88_16460</name>
</gene>
<protein>
    <submittedName>
        <fullName evidence="6">Polyhydroxyalkanoic acid synthase</fullName>
    </submittedName>
</protein>
<dbReference type="Proteomes" id="UP000663629">
    <property type="component" value="Chromosome 2"/>
</dbReference>
<dbReference type="InterPro" id="IPR022211">
    <property type="entry name" value="PHBC_N"/>
</dbReference>
<reference evidence="6 7" key="1">
    <citation type="submission" date="2021-02" db="EMBL/GenBank/DDBJ databases">
        <title>Paracoccus methylovroum sp.nov., a new methanol and methylamine utilizing methylotrophic denitrifer.</title>
        <authorList>
            <person name="Timsy T."/>
            <person name="Behrendt U."/>
            <person name="Ulrich A."/>
            <person name="Spanner T."/>
            <person name="Foesel B.U."/>
            <person name="Horn M.A."/>
            <person name="Kolb S."/>
        </authorList>
    </citation>
    <scope>NUCLEOTIDE SEQUENCE [LARGE SCALE GENOMIC DNA]</scope>
    <source>
        <strain evidence="6 7">H4-D09</strain>
    </source>
</reference>
<keyword evidence="2" id="KW-0012">Acyltransferase</keyword>